<protein>
    <recommendedName>
        <fullName evidence="2">Histidine kinase/HSP90-like ATPase domain-containing protein</fullName>
    </recommendedName>
</protein>
<gene>
    <name evidence="3" type="ORF">I601_1611</name>
</gene>
<reference evidence="3 4" key="1">
    <citation type="submission" date="2016-03" db="EMBL/GenBank/DDBJ databases">
        <title>Complete genome sequence of a soil Actinobacterium, Nocardioides dokdonensis FR1436.</title>
        <authorList>
            <person name="Kwon S.-K."/>
            <person name="Kim K."/>
            <person name="Kim J.F."/>
        </authorList>
    </citation>
    <scope>NUCLEOTIDE SEQUENCE [LARGE SCALE GENOMIC DNA]</scope>
    <source>
        <strain evidence="3 4">FR1436</strain>
    </source>
</reference>
<dbReference type="Pfam" id="PF13581">
    <property type="entry name" value="HATPase_c_2"/>
    <property type="match status" value="1"/>
</dbReference>
<dbReference type="SUPFAM" id="SSF55874">
    <property type="entry name" value="ATPase domain of HSP90 chaperone/DNA topoisomerase II/histidine kinase"/>
    <property type="match status" value="1"/>
</dbReference>
<evidence type="ECO:0000313" key="3">
    <source>
        <dbReference type="EMBL" id="ANH38043.1"/>
    </source>
</evidence>
<keyword evidence="1" id="KW-0723">Serine/threonine-protein kinase</keyword>
<dbReference type="PANTHER" id="PTHR35526">
    <property type="entry name" value="ANTI-SIGMA-F FACTOR RSBW-RELATED"/>
    <property type="match status" value="1"/>
</dbReference>
<evidence type="ECO:0000313" key="4">
    <source>
        <dbReference type="Proteomes" id="UP000077868"/>
    </source>
</evidence>
<sequence length="424" mass="45467">MLSEQQVLPAEPRSAQVARRLVRRMLEEAGAPHLAEATELAVSELVTNAVVHAGGDVHLKVRCDPRLVRVEVGDASTHRPVPRSWTTTSGTGRGLHLLTDYVDAWDVEIHPGVGKTVWFEIGESTATSGHGEGAPSDHGLVGVLDVELLEVPLLMHRAWQEHATGLLREHLLLRLETDPRALDDHAAASDALSLLHEQLPLPRLFHEDDVLMSEAVEPGVTESRLVLQVPAASVPHFAVLASTLGSALAAARAGHLLAPPTQPEIERMRDWLCGEVLGQAQGATPNPWRSTGMDLAGPSRSPLLGRASVARLVGSATVLVADERLDVVGVHAEVAGFLGYDDPALLVGRRVLAIVPHRFHQAHVAGTTMHGANGRDVLLGRVVEVPVLRADGAEVPARFEISAQRLESGERVFVARFDLPDPVA</sequence>
<accession>A0A1A9GKC2</accession>
<organism evidence="3 4">
    <name type="scientific">Nocardioides dokdonensis FR1436</name>
    <dbReference type="NCBI Taxonomy" id="1300347"/>
    <lineage>
        <taxon>Bacteria</taxon>
        <taxon>Bacillati</taxon>
        <taxon>Actinomycetota</taxon>
        <taxon>Actinomycetes</taxon>
        <taxon>Propionibacteriales</taxon>
        <taxon>Nocardioidaceae</taxon>
        <taxon>Nocardioides</taxon>
    </lineage>
</organism>
<dbReference type="Proteomes" id="UP000077868">
    <property type="component" value="Chromosome"/>
</dbReference>
<dbReference type="InterPro" id="IPR003594">
    <property type="entry name" value="HATPase_dom"/>
</dbReference>
<dbReference type="PATRIC" id="fig|1300347.3.peg.1610"/>
<dbReference type="InterPro" id="IPR036890">
    <property type="entry name" value="HATPase_C_sf"/>
</dbReference>
<dbReference type="PANTHER" id="PTHR35526:SF3">
    <property type="entry name" value="ANTI-SIGMA-F FACTOR RSBW"/>
    <property type="match status" value="1"/>
</dbReference>
<dbReference type="InterPro" id="IPR035965">
    <property type="entry name" value="PAS-like_dom_sf"/>
</dbReference>
<dbReference type="CDD" id="cd16936">
    <property type="entry name" value="HATPase_RsbW-like"/>
    <property type="match status" value="1"/>
</dbReference>
<dbReference type="STRING" id="1300347.I601_1611"/>
<dbReference type="EMBL" id="CP015079">
    <property type="protein sequence ID" value="ANH38043.1"/>
    <property type="molecule type" value="Genomic_DNA"/>
</dbReference>
<keyword evidence="1" id="KW-0808">Transferase</keyword>
<dbReference type="GO" id="GO:0004674">
    <property type="term" value="F:protein serine/threonine kinase activity"/>
    <property type="evidence" value="ECO:0007669"/>
    <property type="project" value="UniProtKB-KW"/>
</dbReference>
<dbReference type="KEGG" id="ndk:I601_1611"/>
<evidence type="ECO:0000259" key="2">
    <source>
        <dbReference type="Pfam" id="PF13581"/>
    </source>
</evidence>
<proteinExistence type="predicted"/>
<dbReference type="Gene3D" id="3.30.450.20">
    <property type="entry name" value="PAS domain"/>
    <property type="match status" value="1"/>
</dbReference>
<dbReference type="SUPFAM" id="SSF55785">
    <property type="entry name" value="PYP-like sensor domain (PAS domain)"/>
    <property type="match status" value="1"/>
</dbReference>
<name>A0A1A9GKC2_9ACTN</name>
<dbReference type="AlphaFoldDB" id="A0A1A9GKC2"/>
<evidence type="ECO:0000256" key="1">
    <source>
        <dbReference type="ARBA" id="ARBA00022527"/>
    </source>
</evidence>
<dbReference type="Gene3D" id="3.30.565.10">
    <property type="entry name" value="Histidine kinase-like ATPase, C-terminal domain"/>
    <property type="match status" value="1"/>
</dbReference>
<keyword evidence="4" id="KW-1185">Reference proteome</keyword>
<keyword evidence="1" id="KW-0418">Kinase</keyword>
<feature type="domain" description="Histidine kinase/HSP90-like ATPase" evidence="2">
    <location>
        <begin position="8"/>
        <end position="119"/>
    </location>
</feature>
<dbReference type="InterPro" id="IPR050267">
    <property type="entry name" value="Anti-sigma-factor_SerPK"/>
</dbReference>